<evidence type="ECO:0000256" key="9">
    <source>
        <dbReference type="SAM" id="MobiDB-lite"/>
    </source>
</evidence>
<keyword evidence="8" id="KW-0175">Coiled coil</keyword>
<protein>
    <recommendedName>
        <fullName evidence="4">Centromere protein Q</fullName>
    </recommendedName>
</protein>
<comment type="similarity">
    <text evidence="3">Belongs to the CENP-Q/OKP1 family.</text>
</comment>
<reference evidence="10" key="2">
    <citation type="submission" date="2025-08" db="UniProtKB">
        <authorList>
            <consortium name="Ensembl"/>
        </authorList>
    </citation>
    <scope>IDENTIFICATION</scope>
</reference>
<dbReference type="InParanoid" id="A0A674PQ91"/>
<evidence type="ECO:0000256" key="1">
    <source>
        <dbReference type="ARBA" id="ARBA00004123"/>
    </source>
</evidence>
<keyword evidence="5" id="KW-0158">Chromosome</keyword>
<dbReference type="InterPro" id="IPR025212">
    <property type="entry name" value="CAD_CENP-Q"/>
</dbReference>
<feature type="region of interest" description="Disordered" evidence="9">
    <location>
        <begin position="1"/>
        <end position="68"/>
    </location>
</feature>
<evidence type="ECO:0000256" key="5">
    <source>
        <dbReference type="ARBA" id="ARBA00022454"/>
    </source>
</evidence>
<dbReference type="AlphaFoldDB" id="A0A674PQ91"/>
<dbReference type="GO" id="GO:0000775">
    <property type="term" value="C:chromosome, centromeric region"/>
    <property type="evidence" value="ECO:0007669"/>
    <property type="project" value="UniProtKB-SubCell"/>
</dbReference>
<organism evidence="10 11">
    <name type="scientific">Takifugu rubripes</name>
    <name type="common">Japanese pufferfish</name>
    <name type="synonym">Fugu rubripes</name>
    <dbReference type="NCBI Taxonomy" id="31033"/>
    <lineage>
        <taxon>Eukaryota</taxon>
        <taxon>Metazoa</taxon>
        <taxon>Chordata</taxon>
        <taxon>Craniata</taxon>
        <taxon>Vertebrata</taxon>
        <taxon>Euteleostomi</taxon>
        <taxon>Actinopterygii</taxon>
        <taxon>Neopterygii</taxon>
        <taxon>Teleostei</taxon>
        <taxon>Neoteleostei</taxon>
        <taxon>Acanthomorphata</taxon>
        <taxon>Eupercaria</taxon>
        <taxon>Tetraodontiformes</taxon>
        <taxon>Tetradontoidea</taxon>
        <taxon>Tetraodontidae</taxon>
        <taxon>Takifugu</taxon>
    </lineage>
</organism>
<dbReference type="OMA" id="LESKIHW"/>
<reference evidence="10 11" key="1">
    <citation type="journal article" date="2011" name="Genome Biol. Evol.">
        <title>Integration of the genetic map and genome assembly of fugu facilitates insights into distinct features of genome evolution in teleosts and mammals.</title>
        <authorList>
            <person name="Kai W."/>
            <person name="Kikuchi K."/>
            <person name="Tohari S."/>
            <person name="Chew A.K."/>
            <person name="Tay A."/>
            <person name="Fujiwara A."/>
            <person name="Hosoya S."/>
            <person name="Suetake H."/>
            <person name="Naruse K."/>
            <person name="Brenner S."/>
            <person name="Suzuki Y."/>
            <person name="Venkatesh B."/>
        </authorList>
    </citation>
    <scope>NUCLEOTIDE SEQUENCE [LARGE SCALE GENOMIC DNA]</scope>
</reference>
<name>A0A674PQ91_TAKRU</name>
<dbReference type="GO" id="GO:0005634">
    <property type="term" value="C:nucleus"/>
    <property type="evidence" value="ECO:0007669"/>
    <property type="project" value="UniProtKB-SubCell"/>
</dbReference>
<evidence type="ECO:0000256" key="4">
    <source>
        <dbReference type="ARBA" id="ARBA00016397"/>
    </source>
</evidence>
<dbReference type="PANTHER" id="PTHR31345:SF3">
    <property type="entry name" value="CENTROMERE PROTEIN Q"/>
    <property type="match status" value="1"/>
</dbReference>
<evidence type="ECO:0000313" key="10">
    <source>
        <dbReference type="Ensembl" id="ENSTRUP00000087962.1"/>
    </source>
</evidence>
<evidence type="ECO:0000256" key="2">
    <source>
        <dbReference type="ARBA" id="ARBA00004584"/>
    </source>
</evidence>
<keyword evidence="11" id="KW-1185">Reference proteome</keyword>
<accession>A0A674PQ91</accession>
<reference evidence="10" key="3">
    <citation type="submission" date="2025-09" db="UniProtKB">
        <authorList>
            <consortium name="Ensembl"/>
        </authorList>
    </citation>
    <scope>IDENTIFICATION</scope>
</reference>
<keyword evidence="6" id="KW-0539">Nucleus</keyword>
<comment type="subcellular location">
    <subcellularLocation>
        <location evidence="2">Chromosome</location>
        <location evidence="2">Centromere</location>
    </subcellularLocation>
    <subcellularLocation>
        <location evidence="1">Nucleus</location>
    </subcellularLocation>
</comment>
<evidence type="ECO:0000256" key="6">
    <source>
        <dbReference type="ARBA" id="ARBA00023242"/>
    </source>
</evidence>
<evidence type="ECO:0000256" key="7">
    <source>
        <dbReference type="ARBA" id="ARBA00023328"/>
    </source>
</evidence>
<evidence type="ECO:0000256" key="8">
    <source>
        <dbReference type="SAM" id="Coils"/>
    </source>
</evidence>
<dbReference type="Pfam" id="PF13094">
    <property type="entry name" value="CENP-Q"/>
    <property type="match status" value="1"/>
</dbReference>
<evidence type="ECO:0000256" key="3">
    <source>
        <dbReference type="ARBA" id="ARBA00008191"/>
    </source>
</evidence>
<feature type="coiled-coil region" evidence="8">
    <location>
        <begin position="145"/>
        <end position="186"/>
    </location>
</feature>
<dbReference type="Proteomes" id="UP000005226">
    <property type="component" value="Chromosome 13"/>
</dbReference>
<dbReference type="GeneTree" id="ENSGT00940000177906"/>
<gene>
    <name evidence="10" type="primary">cenpq</name>
</gene>
<dbReference type="Ensembl" id="ENSTRUT00000072327.1">
    <property type="protein sequence ID" value="ENSTRUP00000087962.1"/>
    <property type="gene ID" value="ENSTRUG00000021742.2"/>
</dbReference>
<proteinExistence type="inferred from homology"/>
<sequence length="299" mass="33795">MKAVRGSNRAATKAPRKQNQNKSKRISRKRAASDQESEPSQDERETQQNPGKKRTGAGAQEGWQPISRSSIAEMENVMDLAILAAVALKKTEKKEIREHLNTIKTRFLAECAKLKVPPHKQKYGECSSLRLQEETKKFNVGKETLSTLEEDLKAVLIALEKTEEQVTSLEQECSLLRDQVKEEEEKAEQSGFSHPSHCKRRGGVPHLCPCTMLQRKERCVLHIHFQPPEKDEPTLEAEMRKMLQHSDAEATARKLGEILQTSEASRNAQELLLQAHRRADQIREVNPELPRVGGTASEL</sequence>
<dbReference type="PANTHER" id="PTHR31345">
    <property type="entry name" value="CENTROMERE PROTEIN Q"/>
    <property type="match status" value="1"/>
</dbReference>
<keyword evidence="7" id="KW-0137">Centromere</keyword>
<evidence type="ECO:0000313" key="11">
    <source>
        <dbReference type="Proteomes" id="UP000005226"/>
    </source>
</evidence>